<reference evidence="2" key="1">
    <citation type="submission" date="2018-12" db="EMBL/GenBank/DDBJ databases">
        <title>Singled stranded DNA viruses identified in blackflies (Austrosimulium ungulatum) sampled in New Zealand.</title>
        <authorList>
            <person name="Kraberger S."/>
            <person name="Fontenele R.S."/>
            <person name="Schmidlin K."/>
            <person name="Walters M."/>
            <person name="Varsani A."/>
        </authorList>
    </citation>
    <scope>NUCLEOTIDE SEQUENCE [LARGE SCALE GENOMIC DNA]</scope>
    <source>
        <strain evidence="2">143</strain>
    </source>
</reference>
<protein>
    <submittedName>
        <fullName evidence="2">Internal scaffolding protein</fullName>
    </submittedName>
</protein>
<evidence type="ECO:0000313" key="2">
    <source>
        <dbReference type="EMBL" id="QCQ84982.1"/>
    </source>
</evidence>
<feature type="compositionally biased region" description="Basic and acidic residues" evidence="1">
    <location>
        <begin position="146"/>
        <end position="159"/>
    </location>
</feature>
<organism evidence="2">
    <name type="scientific">Blackfly microvirus SF02</name>
    <dbReference type="NCBI Taxonomy" id="2576452"/>
    <lineage>
        <taxon>Viruses</taxon>
        <taxon>Monodnaviria</taxon>
        <taxon>Sangervirae</taxon>
        <taxon>Phixviricota</taxon>
        <taxon>Malgrandaviricetes</taxon>
        <taxon>Petitvirales</taxon>
        <taxon>Microviridae</taxon>
        <taxon>Microvirus</taxon>
    </lineage>
</organism>
<feature type="region of interest" description="Disordered" evidence="1">
    <location>
        <begin position="137"/>
        <end position="181"/>
    </location>
</feature>
<dbReference type="Proteomes" id="UP000325015">
    <property type="component" value="Genome"/>
</dbReference>
<dbReference type="EMBL" id="MK249202">
    <property type="protein sequence ID" value="QCQ84982.1"/>
    <property type="molecule type" value="Genomic_DNA"/>
</dbReference>
<sequence length="181" mass="20162">MKKLNKETGEITDEVTHQVIAMAPPFWKTPYNHDRDHESLSSGLACLDPSKTQQQFAEEADINNILRKFMQTGDIALTGTPTYQDLEKEFDLQESIVTRAEVEKAWNELPANVRNILKDPKTLVDYIDYVAKTGDTDSLEDLGLMPKKEPPKTPEKPPETKAGPIPPPPVAPEPKGEKGPS</sequence>
<name>A0A4P8PKF9_9VIRU</name>
<evidence type="ECO:0000256" key="1">
    <source>
        <dbReference type="SAM" id="MobiDB-lite"/>
    </source>
</evidence>
<proteinExistence type="predicted"/>
<accession>A0A4P8PKF9</accession>
<dbReference type="Pfam" id="PF09675">
    <property type="entry name" value="Chlamy_scaf"/>
    <property type="match status" value="1"/>
</dbReference>
<dbReference type="InterPro" id="IPR014131">
    <property type="entry name" value="Chlamydia_phage_Vp3"/>
</dbReference>